<evidence type="ECO:0000313" key="10">
    <source>
        <dbReference type="EMBL" id="AYD40145.1"/>
    </source>
</evidence>
<dbReference type="Gene3D" id="3.30.70.1350">
    <property type="entry name" value="Cation efflux protein, cytoplasmic domain"/>
    <property type="match status" value="1"/>
</dbReference>
<feature type="transmembrane region" description="Helical" evidence="7">
    <location>
        <begin position="172"/>
        <end position="190"/>
    </location>
</feature>
<dbReference type="InterPro" id="IPR058533">
    <property type="entry name" value="Cation_efflux_TM"/>
</dbReference>
<dbReference type="InterPro" id="IPR027469">
    <property type="entry name" value="Cation_efflux_TMD_sf"/>
</dbReference>
<reference evidence="10 11" key="1">
    <citation type="journal article" date="2019" name="Int. J. Syst. Evol. Microbiol.">
        <title>Clostridium fermenticellae sp. nov., isolated from the mud in a fermentation cellar for the production of the Chinese liquor, baijiu.</title>
        <authorList>
            <person name="Xu P.X."/>
            <person name="Chai L.J."/>
            <person name="Qiu T."/>
            <person name="Zhang X.J."/>
            <person name="Lu Z.M."/>
            <person name="Xiao C."/>
            <person name="Wang S.T."/>
            <person name="Shen C.H."/>
            <person name="Shi J.S."/>
            <person name="Xu Z.H."/>
        </authorList>
    </citation>
    <scope>NUCLEOTIDE SEQUENCE [LARGE SCALE GENOMIC DNA]</scope>
    <source>
        <strain evidence="10 11">JN500901</strain>
    </source>
</reference>
<dbReference type="RefSeq" id="WP_119971413.1">
    <property type="nucleotide sequence ID" value="NZ_CP032416.1"/>
</dbReference>
<dbReference type="Gene3D" id="1.20.1510.10">
    <property type="entry name" value="Cation efflux protein transmembrane domain"/>
    <property type="match status" value="1"/>
</dbReference>
<dbReference type="EMBL" id="CP032416">
    <property type="protein sequence ID" value="AYD40145.1"/>
    <property type="molecule type" value="Genomic_DNA"/>
</dbReference>
<evidence type="ECO:0000259" key="9">
    <source>
        <dbReference type="Pfam" id="PF16916"/>
    </source>
</evidence>
<keyword evidence="5 7" id="KW-1133">Transmembrane helix</keyword>
<dbReference type="SUPFAM" id="SSF160240">
    <property type="entry name" value="Cation efflux protein cytoplasmic domain-like"/>
    <property type="match status" value="1"/>
</dbReference>
<dbReference type="InterPro" id="IPR002524">
    <property type="entry name" value="Cation_efflux"/>
</dbReference>
<evidence type="ECO:0000256" key="3">
    <source>
        <dbReference type="ARBA" id="ARBA00022448"/>
    </source>
</evidence>
<name>A0A386H3T1_9CLOT</name>
<evidence type="ECO:0000256" key="2">
    <source>
        <dbReference type="ARBA" id="ARBA00008114"/>
    </source>
</evidence>
<keyword evidence="11" id="KW-1185">Reference proteome</keyword>
<dbReference type="GO" id="GO:0015086">
    <property type="term" value="F:cadmium ion transmembrane transporter activity"/>
    <property type="evidence" value="ECO:0007669"/>
    <property type="project" value="TreeGrafter"/>
</dbReference>
<feature type="transmembrane region" description="Helical" evidence="7">
    <location>
        <begin position="75"/>
        <end position="93"/>
    </location>
</feature>
<feature type="domain" description="Cation efflux protein cytoplasmic" evidence="9">
    <location>
        <begin position="205"/>
        <end position="282"/>
    </location>
</feature>
<keyword evidence="3" id="KW-0813">Transport</keyword>
<evidence type="ECO:0000256" key="4">
    <source>
        <dbReference type="ARBA" id="ARBA00022692"/>
    </source>
</evidence>
<comment type="subcellular location">
    <subcellularLocation>
        <location evidence="1">Membrane</location>
        <topology evidence="1">Multi-pass membrane protein</topology>
    </subcellularLocation>
</comment>
<dbReference type="InterPro" id="IPR027470">
    <property type="entry name" value="Cation_efflux_CTD"/>
</dbReference>
<keyword evidence="4 7" id="KW-0812">Transmembrane</keyword>
<dbReference type="OrthoDB" id="9806522at2"/>
<comment type="similarity">
    <text evidence="2">Belongs to the cation diffusion facilitator (CDF) transporter (TC 2.A.4) family.</text>
</comment>
<sequence length="291" mass="31842">MGKNNAAVLSIFSNSLLIIFKFSAGLLIGSVSVISEAIHSSIDLIASFIAYFSIKKASKAEDYEHPFGHGKYENLSGFVEAMLIFLAAALIIFESVKKIICGSNIEAVGPGLLVMGIAALVNLFISLTLKKIAQKTNSIALEADGAHLFTDVITAFGVFLGLLLVKITGIKIIDPITAVIVGFLIIKTSIDLTKKSMKDLVDSKLSDEDINKLLIIINSHKEIKGYHNLRTRQCGNEKQIDIHLNVDRNSSLIQAHDICDIIEKEINNVFPKSYIVIHAEPETQKKQLPEI</sequence>
<dbReference type="KEGG" id="cfer:D4Z93_06285"/>
<dbReference type="GO" id="GO:0006882">
    <property type="term" value="P:intracellular zinc ion homeostasis"/>
    <property type="evidence" value="ECO:0007669"/>
    <property type="project" value="TreeGrafter"/>
</dbReference>
<organism evidence="10 11">
    <name type="scientific">Clostridium fermenticellae</name>
    <dbReference type="NCBI Taxonomy" id="2068654"/>
    <lineage>
        <taxon>Bacteria</taxon>
        <taxon>Bacillati</taxon>
        <taxon>Bacillota</taxon>
        <taxon>Clostridia</taxon>
        <taxon>Eubacteriales</taxon>
        <taxon>Clostridiaceae</taxon>
        <taxon>Clostridium</taxon>
    </lineage>
</organism>
<dbReference type="NCBIfam" id="TIGR01297">
    <property type="entry name" value="CDF"/>
    <property type="match status" value="1"/>
</dbReference>
<dbReference type="GO" id="GO:0005886">
    <property type="term" value="C:plasma membrane"/>
    <property type="evidence" value="ECO:0007669"/>
    <property type="project" value="TreeGrafter"/>
</dbReference>
<protein>
    <submittedName>
        <fullName evidence="10">Cation transporter</fullName>
    </submittedName>
</protein>
<evidence type="ECO:0000259" key="8">
    <source>
        <dbReference type="Pfam" id="PF01545"/>
    </source>
</evidence>
<dbReference type="PANTHER" id="PTHR43840">
    <property type="entry name" value="MITOCHONDRIAL METAL TRANSPORTER 1-RELATED"/>
    <property type="match status" value="1"/>
</dbReference>
<dbReference type="InterPro" id="IPR036837">
    <property type="entry name" value="Cation_efflux_CTD_sf"/>
</dbReference>
<dbReference type="AlphaFoldDB" id="A0A386H3T1"/>
<dbReference type="GO" id="GO:0015093">
    <property type="term" value="F:ferrous iron transmembrane transporter activity"/>
    <property type="evidence" value="ECO:0007669"/>
    <property type="project" value="TreeGrafter"/>
</dbReference>
<evidence type="ECO:0000256" key="7">
    <source>
        <dbReference type="SAM" id="Phobius"/>
    </source>
</evidence>
<dbReference type="GO" id="GO:0015341">
    <property type="term" value="F:zinc efflux antiporter activity"/>
    <property type="evidence" value="ECO:0007669"/>
    <property type="project" value="TreeGrafter"/>
</dbReference>
<accession>A0A386H3T1</accession>
<keyword evidence="6 7" id="KW-0472">Membrane</keyword>
<proteinExistence type="inferred from homology"/>
<gene>
    <name evidence="10" type="ORF">D4Z93_06285</name>
</gene>
<feature type="transmembrane region" description="Helical" evidence="7">
    <location>
        <begin position="105"/>
        <end position="125"/>
    </location>
</feature>
<dbReference type="Pfam" id="PF01545">
    <property type="entry name" value="Cation_efflux"/>
    <property type="match status" value="1"/>
</dbReference>
<evidence type="ECO:0000256" key="5">
    <source>
        <dbReference type="ARBA" id="ARBA00022989"/>
    </source>
</evidence>
<dbReference type="PANTHER" id="PTHR43840:SF15">
    <property type="entry name" value="MITOCHONDRIAL METAL TRANSPORTER 1-RELATED"/>
    <property type="match status" value="1"/>
</dbReference>
<dbReference type="InterPro" id="IPR050291">
    <property type="entry name" value="CDF_Transporter"/>
</dbReference>
<feature type="domain" description="Cation efflux protein transmembrane" evidence="8">
    <location>
        <begin position="8"/>
        <end position="201"/>
    </location>
</feature>
<evidence type="ECO:0000256" key="6">
    <source>
        <dbReference type="ARBA" id="ARBA00023136"/>
    </source>
</evidence>
<dbReference type="Proteomes" id="UP000266301">
    <property type="component" value="Chromosome"/>
</dbReference>
<feature type="transmembrane region" description="Helical" evidence="7">
    <location>
        <begin position="7"/>
        <end position="31"/>
    </location>
</feature>
<dbReference type="Pfam" id="PF16916">
    <property type="entry name" value="ZT_dimer"/>
    <property type="match status" value="1"/>
</dbReference>
<dbReference type="SUPFAM" id="SSF161111">
    <property type="entry name" value="Cation efflux protein transmembrane domain-like"/>
    <property type="match status" value="1"/>
</dbReference>
<evidence type="ECO:0000313" key="11">
    <source>
        <dbReference type="Proteomes" id="UP000266301"/>
    </source>
</evidence>
<evidence type="ECO:0000256" key="1">
    <source>
        <dbReference type="ARBA" id="ARBA00004141"/>
    </source>
</evidence>